<dbReference type="InterPro" id="IPR013324">
    <property type="entry name" value="RNA_pol_sigma_r3/r4-like"/>
</dbReference>
<dbReference type="RefSeq" id="WP_088252414.1">
    <property type="nucleotide sequence ID" value="NZ_NIDE01000001.1"/>
</dbReference>
<feature type="coiled-coil region" evidence="5">
    <location>
        <begin position="521"/>
        <end position="606"/>
    </location>
</feature>
<dbReference type="GO" id="GO:0016987">
    <property type="term" value="F:sigma factor activity"/>
    <property type="evidence" value="ECO:0007669"/>
    <property type="project" value="UniProtKB-KW"/>
</dbReference>
<dbReference type="InterPro" id="IPR013325">
    <property type="entry name" value="RNA_pol_sigma_r2"/>
</dbReference>
<evidence type="ECO:0000256" key="1">
    <source>
        <dbReference type="ARBA" id="ARBA00010641"/>
    </source>
</evidence>
<evidence type="ECO:0008006" key="12">
    <source>
        <dbReference type="Google" id="ProtNLM"/>
    </source>
</evidence>
<dbReference type="Gene3D" id="1.10.1740.10">
    <property type="match status" value="1"/>
</dbReference>
<keyword evidence="3" id="KW-0731">Sigma factor</keyword>
<proteinExistence type="inferred from homology"/>
<dbReference type="InterPro" id="IPR036388">
    <property type="entry name" value="WH-like_DNA-bd_sf"/>
</dbReference>
<dbReference type="SUPFAM" id="SSF88946">
    <property type="entry name" value="Sigma2 domain of RNA polymerase sigma factors"/>
    <property type="match status" value="1"/>
</dbReference>
<comment type="caution">
    <text evidence="10">The sequence shown here is derived from an EMBL/GenBank/DDBJ whole genome shotgun (WGS) entry which is preliminary data.</text>
</comment>
<accession>A0A225E0M9</accession>
<evidence type="ECO:0000259" key="8">
    <source>
        <dbReference type="Pfam" id="PF07596"/>
    </source>
</evidence>
<feature type="domain" description="RNA polymerase sigma factor 70 region 4 type 2" evidence="9">
    <location>
        <begin position="137"/>
        <end position="187"/>
    </location>
</feature>
<evidence type="ECO:0000256" key="3">
    <source>
        <dbReference type="ARBA" id="ARBA00023082"/>
    </source>
</evidence>
<evidence type="ECO:0000256" key="4">
    <source>
        <dbReference type="ARBA" id="ARBA00023163"/>
    </source>
</evidence>
<dbReference type="GO" id="GO:0006352">
    <property type="term" value="P:DNA-templated transcription initiation"/>
    <property type="evidence" value="ECO:0007669"/>
    <property type="project" value="InterPro"/>
</dbReference>
<reference evidence="11" key="1">
    <citation type="submission" date="2017-06" db="EMBL/GenBank/DDBJ databases">
        <title>Genome analysis of Fimbriiglobus ruber SP5, the first member of the order Planctomycetales with confirmed chitinolytic capability.</title>
        <authorList>
            <person name="Ravin N.V."/>
            <person name="Rakitin A.L."/>
            <person name="Ivanova A.A."/>
            <person name="Beletsky A.V."/>
            <person name="Kulichevskaya I.S."/>
            <person name="Mardanov A.V."/>
            <person name="Dedysh S.N."/>
        </authorList>
    </citation>
    <scope>NUCLEOTIDE SEQUENCE [LARGE SCALE GENOMIC DNA]</scope>
    <source>
        <strain evidence="11">SP5</strain>
    </source>
</reference>
<dbReference type="OrthoDB" id="285651at2"/>
<dbReference type="Pfam" id="PF08281">
    <property type="entry name" value="Sigma70_r4_2"/>
    <property type="match status" value="1"/>
</dbReference>
<keyword evidence="2" id="KW-0805">Transcription regulation</keyword>
<dbReference type="GO" id="GO:0003677">
    <property type="term" value="F:DNA binding"/>
    <property type="evidence" value="ECO:0007669"/>
    <property type="project" value="InterPro"/>
</dbReference>
<dbReference type="AlphaFoldDB" id="A0A225E0M9"/>
<feature type="domain" description="DUF1559" evidence="8">
    <location>
        <begin position="320"/>
        <end position="391"/>
    </location>
</feature>
<protein>
    <recommendedName>
        <fullName evidence="12">RNA polymerase sigma factor RpoE</fullName>
    </recommendedName>
</protein>
<keyword evidence="11" id="KW-1185">Reference proteome</keyword>
<comment type="similarity">
    <text evidence="1">Belongs to the sigma-70 factor family. ECF subfamily.</text>
</comment>
<dbReference type="Proteomes" id="UP000214646">
    <property type="component" value="Unassembled WGS sequence"/>
</dbReference>
<evidence type="ECO:0000256" key="5">
    <source>
        <dbReference type="SAM" id="Coils"/>
    </source>
</evidence>
<dbReference type="Pfam" id="PF07596">
    <property type="entry name" value="SBP_bac_10"/>
    <property type="match status" value="1"/>
</dbReference>
<feature type="region of interest" description="Disordered" evidence="6">
    <location>
        <begin position="278"/>
        <end position="312"/>
    </location>
</feature>
<dbReference type="SUPFAM" id="SSF88659">
    <property type="entry name" value="Sigma3 and sigma4 domains of RNA polymerase sigma factors"/>
    <property type="match status" value="1"/>
</dbReference>
<organism evidence="10 11">
    <name type="scientific">Fimbriiglobus ruber</name>
    <dbReference type="NCBI Taxonomy" id="1908690"/>
    <lineage>
        <taxon>Bacteria</taxon>
        <taxon>Pseudomonadati</taxon>
        <taxon>Planctomycetota</taxon>
        <taxon>Planctomycetia</taxon>
        <taxon>Gemmatales</taxon>
        <taxon>Gemmataceae</taxon>
        <taxon>Fimbriiglobus</taxon>
    </lineage>
</organism>
<evidence type="ECO:0000256" key="6">
    <source>
        <dbReference type="SAM" id="MobiDB-lite"/>
    </source>
</evidence>
<dbReference type="Gene3D" id="1.10.10.10">
    <property type="entry name" value="Winged helix-like DNA-binding domain superfamily/Winged helix DNA-binding domain"/>
    <property type="match status" value="1"/>
</dbReference>
<dbReference type="Pfam" id="PF04542">
    <property type="entry name" value="Sigma70_r2"/>
    <property type="match status" value="1"/>
</dbReference>
<dbReference type="PANTHER" id="PTHR43133:SF51">
    <property type="entry name" value="RNA POLYMERASE SIGMA FACTOR"/>
    <property type="match status" value="1"/>
</dbReference>
<dbReference type="InterPro" id="IPR039425">
    <property type="entry name" value="RNA_pol_sigma-70-like"/>
</dbReference>
<dbReference type="InterPro" id="IPR007627">
    <property type="entry name" value="RNA_pol_sigma70_r2"/>
</dbReference>
<dbReference type="InterPro" id="IPR013249">
    <property type="entry name" value="RNA_pol_sigma70_r4_t2"/>
</dbReference>
<dbReference type="InterPro" id="IPR014284">
    <property type="entry name" value="RNA_pol_sigma-70_dom"/>
</dbReference>
<evidence type="ECO:0000259" key="9">
    <source>
        <dbReference type="Pfam" id="PF08281"/>
    </source>
</evidence>
<name>A0A225E0M9_9BACT</name>
<feature type="domain" description="RNA polymerase sigma-70 region 2" evidence="7">
    <location>
        <begin position="41"/>
        <end position="103"/>
    </location>
</feature>
<dbReference type="EMBL" id="NIDE01000001">
    <property type="protein sequence ID" value="OWK47290.1"/>
    <property type="molecule type" value="Genomic_DNA"/>
</dbReference>
<evidence type="ECO:0000313" key="10">
    <source>
        <dbReference type="EMBL" id="OWK47290.1"/>
    </source>
</evidence>
<evidence type="ECO:0000313" key="11">
    <source>
        <dbReference type="Proteomes" id="UP000214646"/>
    </source>
</evidence>
<evidence type="ECO:0000256" key="2">
    <source>
        <dbReference type="ARBA" id="ARBA00023015"/>
    </source>
</evidence>
<keyword evidence="5" id="KW-0175">Coiled coil</keyword>
<keyword evidence="4" id="KW-0804">Transcription</keyword>
<evidence type="ECO:0000259" key="7">
    <source>
        <dbReference type="Pfam" id="PF04542"/>
    </source>
</evidence>
<dbReference type="InterPro" id="IPR011453">
    <property type="entry name" value="DUF1559"/>
</dbReference>
<sequence>MPEHLIRLLNSAYAAPADGASDAELLARVAAGPDEVAFELLVRRHAGLVWRVCTAVARDYHAAEDAFQAAFLALARKARSVRKQASVGGWLQRVAYHAALKARPRASTRPAALTADVPDTAAGPVETLAKFELSRVIVAELDRLPDRYRIPVVLCHLEGLTQVEAARRLGMPVGTLSSRVRRGLDRLRDRLSHRGIAPAVAGISGGLVGSATAAPETIVRVVVRLAATFPVGCPPVIVQLVNGALSAMTYSKPKILTGVLVGFAAVACGLSVAGGQVAAPAGSKDNDPPARSAAAPPPPLENPKPVKVGRISTKAQRDHSLNNLRRILEAINNYHGSLGTWPTGIQDDQNQVILSWRVQILPYLDQHALSERFKLDEPWDSEHNRKLLAEMPDVYKVGIEPPAAIETYYQGFTGPDTVFDLRRNVTFNAVTDGTSNTLGVVEAGPPVPWTKPADLPYSSKKPLPKLVGPFDDVFHVAMCDRSAYPFRWDIDPQTLRAYVTRSGGEVPDAIETLLVKSLPPTLEERRRAEKLLTEINELRSEAVRLDAESQKLFIENYRLLNEAAKVKGELDLTRLESDKRMFSAEVVRLKENFVRLKGENEKLRAAAAAAKK</sequence>
<dbReference type="NCBIfam" id="TIGR02937">
    <property type="entry name" value="sigma70-ECF"/>
    <property type="match status" value="1"/>
</dbReference>
<gene>
    <name evidence="10" type="ORF">FRUB_00989</name>
</gene>
<dbReference type="PANTHER" id="PTHR43133">
    <property type="entry name" value="RNA POLYMERASE ECF-TYPE SIGMA FACTO"/>
    <property type="match status" value="1"/>
</dbReference>